<evidence type="ECO:0000259" key="2">
    <source>
        <dbReference type="Pfam" id="PF02668"/>
    </source>
</evidence>
<keyword evidence="1" id="KW-0560">Oxidoreductase</keyword>
<dbReference type="SUPFAM" id="SSF51197">
    <property type="entry name" value="Clavaminate synthase-like"/>
    <property type="match status" value="1"/>
</dbReference>
<sequence length="334" mass="38132">MKDSNIDYTPDYDKFLERTKRRTRTEQLHEILLPEFPYETFPLPNLHAKLRVASKEIYNWHGFEVIRGVPVDSHSREENIVIFAGISAHIAPLQGRQDRQDNNEHSSANVVLAHVEDLISAHSGSVGAPAYNAEKQVFHTDIGDIVALFALGEAADATRPDLIWTLAEPWAADTFGKPNRPYRLTPLLFYQSASPNTPERVVIQFTRRSFTAYRAGGLLRSSEISPITEAQAEALDALQYTAEKYAVSLDYRRGDIQYVNNLGILHARGSFRDSPEKQRHLVRLWLRDPEHMWEMSAARERWDRIYEGVTPETSVFPLEPRRRRASRGVAQKGN</sequence>
<accession>A0AAJ0H5M6</accession>
<evidence type="ECO:0000313" key="3">
    <source>
        <dbReference type="EMBL" id="KAK3339718.1"/>
    </source>
</evidence>
<feature type="domain" description="TauD/TfdA-like" evidence="2">
    <location>
        <begin position="168"/>
        <end position="285"/>
    </location>
</feature>
<proteinExistence type="predicted"/>
<dbReference type="Proteomes" id="UP001275084">
    <property type="component" value="Unassembled WGS sequence"/>
</dbReference>
<dbReference type="Pfam" id="PF02668">
    <property type="entry name" value="TauD"/>
    <property type="match status" value="1"/>
</dbReference>
<gene>
    <name evidence="3" type="ORF">B0T25DRAFT_594467</name>
</gene>
<reference evidence="3" key="2">
    <citation type="submission" date="2023-06" db="EMBL/GenBank/DDBJ databases">
        <authorList>
            <consortium name="Lawrence Berkeley National Laboratory"/>
            <person name="Haridas S."/>
            <person name="Hensen N."/>
            <person name="Bonometti L."/>
            <person name="Westerberg I."/>
            <person name="Brannstrom I.O."/>
            <person name="Guillou S."/>
            <person name="Cros-Aarteil S."/>
            <person name="Calhoun S."/>
            <person name="Kuo A."/>
            <person name="Mondo S."/>
            <person name="Pangilinan J."/>
            <person name="Riley R."/>
            <person name="Labutti K."/>
            <person name="Andreopoulos B."/>
            <person name="Lipzen A."/>
            <person name="Chen C."/>
            <person name="Yanf M."/>
            <person name="Daum C."/>
            <person name="Ng V."/>
            <person name="Clum A."/>
            <person name="Steindorff A."/>
            <person name="Ohm R."/>
            <person name="Martin F."/>
            <person name="Silar P."/>
            <person name="Natvig D."/>
            <person name="Lalanne C."/>
            <person name="Gautier V."/>
            <person name="Ament-Velasquez S.L."/>
            <person name="Kruys A."/>
            <person name="Hutchinson M.I."/>
            <person name="Powell A.J."/>
            <person name="Barry K."/>
            <person name="Miller A.N."/>
            <person name="Grigoriev I.V."/>
            <person name="Debuchy R."/>
            <person name="Gladieux P."/>
            <person name="Thoren M.H."/>
            <person name="Johannesson H."/>
        </authorList>
    </citation>
    <scope>NUCLEOTIDE SEQUENCE</scope>
    <source>
        <strain evidence="3">CBS 955.72</strain>
    </source>
</reference>
<name>A0AAJ0H5M6_9PEZI</name>
<organism evidence="3 4">
    <name type="scientific">Lasiosphaeria hispida</name>
    <dbReference type="NCBI Taxonomy" id="260671"/>
    <lineage>
        <taxon>Eukaryota</taxon>
        <taxon>Fungi</taxon>
        <taxon>Dikarya</taxon>
        <taxon>Ascomycota</taxon>
        <taxon>Pezizomycotina</taxon>
        <taxon>Sordariomycetes</taxon>
        <taxon>Sordariomycetidae</taxon>
        <taxon>Sordariales</taxon>
        <taxon>Lasiosphaeriaceae</taxon>
        <taxon>Lasiosphaeria</taxon>
    </lineage>
</organism>
<dbReference type="GO" id="GO:0016491">
    <property type="term" value="F:oxidoreductase activity"/>
    <property type="evidence" value="ECO:0007669"/>
    <property type="project" value="UniProtKB-KW"/>
</dbReference>
<dbReference type="InterPro" id="IPR042098">
    <property type="entry name" value="TauD-like_sf"/>
</dbReference>
<evidence type="ECO:0000313" key="4">
    <source>
        <dbReference type="Proteomes" id="UP001275084"/>
    </source>
</evidence>
<dbReference type="EMBL" id="JAUIQD010000009">
    <property type="protein sequence ID" value="KAK3339718.1"/>
    <property type="molecule type" value="Genomic_DNA"/>
</dbReference>
<comment type="caution">
    <text evidence="3">The sequence shown here is derived from an EMBL/GenBank/DDBJ whole genome shotgun (WGS) entry which is preliminary data.</text>
</comment>
<protein>
    <recommendedName>
        <fullName evidence="2">TauD/TfdA-like domain-containing protein</fullName>
    </recommendedName>
</protein>
<dbReference type="AlphaFoldDB" id="A0AAJ0H5M6"/>
<dbReference type="InterPro" id="IPR003819">
    <property type="entry name" value="TauD/TfdA-like"/>
</dbReference>
<evidence type="ECO:0000256" key="1">
    <source>
        <dbReference type="ARBA" id="ARBA00023002"/>
    </source>
</evidence>
<keyword evidence="4" id="KW-1185">Reference proteome</keyword>
<dbReference type="Gene3D" id="3.60.130.10">
    <property type="entry name" value="Clavaminate synthase-like"/>
    <property type="match status" value="1"/>
</dbReference>
<reference evidence="3" key="1">
    <citation type="journal article" date="2023" name="Mol. Phylogenet. Evol.">
        <title>Genome-scale phylogeny and comparative genomics of the fungal order Sordariales.</title>
        <authorList>
            <person name="Hensen N."/>
            <person name="Bonometti L."/>
            <person name="Westerberg I."/>
            <person name="Brannstrom I.O."/>
            <person name="Guillou S."/>
            <person name="Cros-Aarteil S."/>
            <person name="Calhoun S."/>
            <person name="Haridas S."/>
            <person name="Kuo A."/>
            <person name="Mondo S."/>
            <person name="Pangilinan J."/>
            <person name="Riley R."/>
            <person name="LaButti K."/>
            <person name="Andreopoulos B."/>
            <person name="Lipzen A."/>
            <person name="Chen C."/>
            <person name="Yan M."/>
            <person name="Daum C."/>
            <person name="Ng V."/>
            <person name="Clum A."/>
            <person name="Steindorff A."/>
            <person name="Ohm R.A."/>
            <person name="Martin F."/>
            <person name="Silar P."/>
            <person name="Natvig D.O."/>
            <person name="Lalanne C."/>
            <person name="Gautier V."/>
            <person name="Ament-Velasquez S.L."/>
            <person name="Kruys A."/>
            <person name="Hutchinson M.I."/>
            <person name="Powell A.J."/>
            <person name="Barry K."/>
            <person name="Miller A.N."/>
            <person name="Grigoriev I.V."/>
            <person name="Debuchy R."/>
            <person name="Gladieux P."/>
            <person name="Hiltunen Thoren M."/>
            <person name="Johannesson H."/>
        </authorList>
    </citation>
    <scope>NUCLEOTIDE SEQUENCE</scope>
    <source>
        <strain evidence="3">CBS 955.72</strain>
    </source>
</reference>